<evidence type="ECO:0000256" key="1">
    <source>
        <dbReference type="ARBA" id="ARBA00006479"/>
    </source>
</evidence>
<dbReference type="EMBL" id="ANMG01000010">
    <property type="protein sequence ID" value="EMD28625.1"/>
    <property type="molecule type" value="Genomic_DNA"/>
</dbReference>
<proteinExistence type="inferred from homology"/>
<organism evidence="2 3">
    <name type="scientific">Amycolatopsis azurea DSM 43854</name>
    <dbReference type="NCBI Taxonomy" id="1238180"/>
    <lineage>
        <taxon>Bacteria</taxon>
        <taxon>Bacillati</taxon>
        <taxon>Actinomycetota</taxon>
        <taxon>Actinomycetes</taxon>
        <taxon>Pseudonocardiales</taxon>
        <taxon>Pseudonocardiaceae</taxon>
        <taxon>Amycolatopsis</taxon>
    </lineage>
</organism>
<reference evidence="2 3" key="1">
    <citation type="submission" date="2012-10" db="EMBL/GenBank/DDBJ databases">
        <title>Genome assembly of Amycolatopsis azurea DSM 43854.</title>
        <authorList>
            <person name="Khatri I."/>
            <person name="Kaur I."/>
            <person name="Subramanian S."/>
            <person name="Mayilraj S."/>
        </authorList>
    </citation>
    <scope>NUCLEOTIDE SEQUENCE [LARGE SCALE GENOMIC DNA]</scope>
    <source>
        <strain evidence="2 3">DSM 43854</strain>
    </source>
</reference>
<dbReference type="Gene3D" id="3.30.420.40">
    <property type="match status" value="2"/>
</dbReference>
<dbReference type="PANTHER" id="PTHR18964">
    <property type="entry name" value="ROK (REPRESSOR, ORF, KINASE) FAMILY"/>
    <property type="match status" value="1"/>
</dbReference>
<dbReference type="InterPro" id="IPR000600">
    <property type="entry name" value="ROK"/>
</dbReference>
<name>M2Q9H5_9PSEU</name>
<dbReference type="InterPro" id="IPR043129">
    <property type="entry name" value="ATPase_NBD"/>
</dbReference>
<protein>
    <submittedName>
        <fullName evidence="2">ROK domain protein</fullName>
    </submittedName>
</protein>
<comment type="similarity">
    <text evidence="1">Belongs to the ROK (NagC/XylR) family.</text>
</comment>
<dbReference type="PATRIC" id="fig|1238180.3.peg.1607"/>
<accession>M2Q9H5</accession>
<dbReference type="SUPFAM" id="SSF53067">
    <property type="entry name" value="Actin-like ATPase domain"/>
    <property type="match status" value="1"/>
</dbReference>
<comment type="caution">
    <text evidence="2">The sequence shown here is derived from an EMBL/GenBank/DDBJ whole genome shotgun (WGS) entry which is preliminary data.</text>
</comment>
<dbReference type="Proteomes" id="UP000014137">
    <property type="component" value="Unassembled WGS sequence"/>
</dbReference>
<sequence length="306" mass="30722">MTGACYLGMDIGGTKVSFRLVLGAGGAEGEVLWSSLARWPESSADVADDLTVLRTRVKELRDASQHRFAGVGVAVAATVDPSGRVVSWPNRGSWGGLDLLGELRSLFPESEIVWADDGALAAVAEARAADVPCLVYAGVGTGIGGGVVVGGRLLSALSRGACELGHMIVNHGGSPCTCGRRGCVQSEASGPATLRRASAARGVNVSFDQLRAGYLGGETWAVAAVEHSCMALAAALAGIGELAAPAVHVVGGGFAAGIPGFVDEVGRQAAALSRPGHPVAPVVPARFGGESSLRGAVSAAMGALSE</sequence>
<dbReference type="RefSeq" id="WP_005152965.1">
    <property type="nucleotide sequence ID" value="NZ_ANMG01000010.1"/>
</dbReference>
<gene>
    <name evidence="2" type="ORF">C791_0249</name>
</gene>
<evidence type="ECO:0000313" key="2">
    <source>
        <dbReference type="EMBL" id="EMD28625.1"/>
    </source>
</evidence>
<dbReference type="Pfam" id="PF00480">
    <property type="entry name" value="ROK"/>
    <property type="match status" value="1"/>
</dbReference>
<dbReference type="AlphaFoldDB" id="M2Q9H5"/>
<evidence type="ECO:0000313" key="3">
    <source>
        <dbReference type="Proteomes" id="UP000014137"/>
    </source>
</evidence>
<dbReference type="PANTHER" id="PTHR18964:SF169">
    <property type="entry name" value="N-ACETYLMANNOSAMINE KINASE"/>
    <property type="match status" value="1"/>
</dbReference>